<dbReference type="Proteomes" id="UP000290365">
    <property type="component" value="Chromosome"/>
</dbReference>
<sequence length="262" mass="28347">MGLIALALIVILAGGWFLLNKNHASQPPGTTLAHTCVKQEGAPACGKLLVFSKTAGFRHASIGAAIAAIKKLATEHGVEADFTEDANMFTFTKLKQYNAVVFLLTSGEVFDSQQQQALMQYVHAGGGYAGVHSASDTEHSWPWYGKLVGAFFLSHPAVSQATIDVVDAAHPSTSMLPVHWSRTDEWYNFATNPRASVHVLLQVDEHTYKGGTMGADHPIAWYHSFEGGRAWYSALGHTSESYSEPLFLAHLWGGISYAAGWA</sequence>
<reference evidence="2 3" key="1">
    <citation type="submission" date="2019-01" db="EMBL/GenBank/DDBJ databases">
        <title>Ktedonosporobacter rubrisoli SCAWS-G2.</title>
        <authorList>
            <person name="Huang Y."/>
            <person name="Yan B."/>
        </authorList>
    </citation>
    <scope>NUCLEOTIDE SEQUENCE [LARGE SCALE GENOMIC DNA]</scope>
    <source>
        <strain evidence="2 3">SCAWS-G2</strain>
    </source>
</reference>
<protein>
    <submittedName>
        <fullName evidence="2">ThuA domain-containing protein</fullName>
    </submittedName>
</protein>
<keyword evidence="3" id="KW-1185">Reference proteome</keyword>
<dbReference type="Pfam" id="PF06283">
    <property type="entry name" value="ThuA"/>
    <property type="match status" value="1"/>
</dbReference>
<gene>
    <name evidence="2" type="ORF">EPA93_43540</name>
</gene>
<dbReference type="PANTHER" id="PTHR40469">
    <property type="entry name" value="SECRETED GLYCOSYL HYDROLASE"/>
    <property type="match status" value="1"/>
</dbReference>
<dbReference type="AlphaFoldDB" id="A0A4P6K7Z7"/>
<organism evidence="2 3">
    <name type="scientific">Ktedonosporobacter rubrisoli</name>
    <dbReference type="NCBI Taxonomy" id="2509675"/>
    <lineage>
        <taxon>Bacteria</taxon>
        <taxon>Bacillati</taxon>
        <taxon>Chloroflexota</taxon>
        <taxon>Ktedonobacteria</taxon>
        <taxon>Ktedonobacterales</taxon>
        <taxon>Ktedonosporobacteraceae</taxon>
        <taxon>Ktedonosporobacter</taxon>
    </lineage>
</organism>
<evidence type="ECO:0000259" key="1">
    <source>
        <dbReference type="Pfam" id="PF06283"/>
    </source>
</evidence>
<evidence type="ECO:0000313" key="3">
    <source>
        <dbReference type="Proteomes" id="UP000290365"/>
    </source>
</evidence>
<dbReference type="InterPro" id="IPR029062">
    <property type="entry name" value="Class_I_gatase-like"/>
</dbReference>
<feature type="domain" description="ThuA-like" evidence="1">
    <location>
        <begin position="47"/>
        <end position="258"/>
    </location>
</feature>
<accession>A0A4P6K7Z7</accession>
<dbReference type="PANTHER" id="PTHR40469:SF2">
    <property type="entry name" value="GALACTOSE-BINDING DOMAIN-LIKE SUPERFAMILY PROTEIN"/>
    <property type="match status" value="1"/>
</dbReference>
<proteinExistence type="predicted"/>
<dbReference type="EMBL" id="CP035758">
    <property type="protein sequence ID" value="QBD83766.1"/>
    <property type="molecule type" value="Genomic_DNA"/>
</dbReference>
<dbReference type="InterPro" id="IPR029010">
    <property type="entry name" value="ThuA-like"/>
</dbReference>
<name>A0A4P6K7Z7_KTERU</name>
<dbReference type="Gene3D" id="3.40.50.880">
    <property type="match status" value="1"/>
</dbReference>
<evidence type="ECO:0000313" key="2">
    <source>
        <dbReference type="EMBL" id="QBD83766.1"/>
    </source>
</evidence>
<dbReference type="KEGG" id="kbs:EPA93_43540"/>
<dbReference type="SUPFAM" id="SSF52317">
    <property type="entry name" value="Class I glutamine amidotransferase-like"/>
    <property type="match status" value="1"/>
</dbReference>
<dbReference type="OrthoDB" id="9770043at2"/>